<dbReference type="OrthoDB" id="9901209at2"/>
<keyword evidence="3" id="KW-1185">Reference proteome</keyword>
<keyword evidence="1" id="KW-1133">Transmembrane helix</keyword>
<gene>
    <name evidence="2" type="ORF">SAMN05216215_1001114</name>
</gene>
<dbReference type="STRING" id="418495.SAMN05216215_1001114"/>
<feature type="transmembrane region" description="Helical" evidence="1">
    <location>
        <begin position="68"/>
        <end position="87"/>
    </location>
</feature>
<dbReference type="AlphaFoldDB" id="A0A1H2QIE4"/>
<keyword evidence="1" id="KW-0472">Membrane</keyword>
<reference evidence="3" key="1">
    <citation type="submission" date="2016-10" db="EMBL/GenBank/DDBJ databases">
        <authorList>
            <person name="Varghese N."/>
            <person name="Submissions S."/>
        </authorList>
    </citation>
    <scope>NUCLEOTIDE SEQUENCE [LARGE SCALE GENOMIC DNA]</scope>
    <source>
        <strain evidence="3">CGMCC 4.3530</strain>
    </source>
</reference>
<keyword evidence="1" id="KW-0812">Transmembrane</keyword>
<name>A0A1H2QIE4_9PSEU</name>
<evidence type="ECO:0008006" key="4">
    <source>
        <dbReference type="Google" id="ProtNLM"/>
    </source>
</evidence>
<sequence>MTGRREEERERAGLRAEHDLTLHELGNTLDELVHRADIRGRSRRALHDAVARTGDRAARLARGTAKPLLALALVAGGVIAYAMTRMLRRSGR</sequence>
<accession>A0A1H2QIE4</accession>
<dbReference type="Proteomes" id="UP000199529">
    <property type="component" value="Unassembled WGS sequence"/>
</dbReference>
<proteinExistence type="predicted"/>
<protein>
    <recommendedName>
        <fullName evidence="4">DUF3618 domain-containing protein</fullName>
    </recommendedName>
</protein>
<dbReference type="EMBL" id="FNOK01000001">
    <property type="protein sequence ID" value="SDW06932.1"/>
    <property type="molecule type" value="Genomic_DNA"/>
</dbReference>
<evidence type="ECO:0000256" key="1">
    <source>
        <dbReference type="SAM" id="Phobius"/>
    </source>
</evidence>
<evidence type="ECO:0000313" key="3">
    <source>
        <dbReference type="Proteomes" id="UP000199529"/>
    </source>
</evidence>
<dbReference type="RefSeq" id="WP_093260044.1">
    <property type="nucleotide sequence ID" value="NZ_FNOK01000001.1"/>
</dbReference>
<organism evidence="2 3">
    <name type="scientific">Saccharopolyspora shandongensis</name>
    <dbReference type="NCBI Taxonomy" id="418495"/>
    <lineage>
        <taxon>Bacteria</taxon>
        <taxon>Bacillati</taxon>
        <taxon>Actinomycetota</taxon>
        <taxon>Actinomycetes</taxon>
        <taxon>Pseudonocardiales</taxon>
        <taxon>Pseudonocardiaceae</taxon>
        <taxon>Saccharopolyspora</taxon>
    </lineage>
</organism>
<evidence type="ECO:0000313" key="2">
    <source>
        <dbReference type="EMBL" id="SDW06932.1"/>
    </source>
</evidence>